<dbReference type="Gene3D" id="1.20.930.20">
    <property type="entry name" value="Adaptor protein Cbl, N-terminal domain"/>
    <property type="match status" value="1"/>
</dbReference>
<feature type="compositionally biased region" description="Polar residues" evidence="8">
    <location>
        <begin position="83"/>
        <end position="102"/>
    </location>
</feature>
<dbReference type="InterPro" id="IPR008271">
    <property type="entry name" value="Ser/Thr_kinase_AS"/>
</dbReference>
<protein>
    <recommendedName>
        <fullName evidence="9">Protein kinase domain-containing protein</fullName>
    </recommendedName>
</protein>
<evidence type="ECO:0000256" key="1">
    <source>
        <dbReference type="ARBA" id="ARBA00022527"/>
    </source>
</evidence>
<feature type="compositionally biased region" description="Low complexity" evidence="8">
    <location>
        <begin position="716"/>
        <end position="735"/>
    </location>
</feature>
<dbReference type="InterPro" id="IPR001245">
    <property type="entry name" value="Ser-Thr/Tyr_kinase_cat_dom"/>
</dbReference>
<evidence type="ECO:0000259" key="9">
    <source>
        <dbReference type="PROSITE" id="PS50011"/>
    </source>
</evidence>
<dbReference type="RefSeq" id="XP_043002570.1">
    <property type="nucleotide sequence ID" value="XM_043160613.1"/>
</dbReference>
<evidence type="ECO:0000256" key="6">
    <source>
        <dbReference type="PROSITE-ProRule" id="PRU10141"/>
    </source>
</evidence>
<evidence type="ECO:0000256" key="4">
    <source>
        <dbReference type="ARBA" id="ARBA00022777"/>
    </source>
</evidence>
<keyword evidence="7" id="KW-0175">Coiled coil</keyword>
<feature type="region of interest" description="Disordered" evidence="8">
    <location>
        <begin position="679"/>
        <end position="752"/>
    </location>
</feature>
<feature type="compositionally biased region" description="Low complexity" evidence="8">
    <location>
        <begin position="447"/>
        <end position="466"/>
    </location>
</feature>
<feature type="compositionally biased region" description="Polar residues" evidence="8">
    <location>
        <begin position="493"/>
        <end position="521"/>
    </location>
</feature>
<dbReference type="InterPro" id="IPR000719">
    <property type="entry name" value="Prot_kinase_dom"/>
</dbReference>
<gene>
    <name evidence="10" type="ORF">E1B28_003613</name>
</gene>
<dbReference type="GeneID" id="66072689"/>
<dbReference type="Gene3D" id="3.30.200.20">
    <property type="entry name" value="Phosphorylase Kinase, domain 1"/>
    <property type="match status" value="1"/>
</dbReference>
<dbReference type="SUPFAM" id="SSF56112">
    <property type="entry name" value="Protein kinase-like (PK-like)"/>
    <property type="match status" value="1"/>
</dbReference>
<keyword evidence="11" id="KW-1185">Reference proteome</keyword>
<dbReference type="Proteomes" id="UP001049176">
    <property type="component" value="Chromosome 11"/>
</dbReference>
<dbReference type="OrthoDB" id="1668230at2759"/>
<feature type="region of interest" description="Disordered" evidence="8">
    <location>
        <begin position="44"/>
        <end position="102"/>
    </location>
</feature>
<dbReference type="PANTHER" id="PTHR44329">
    <property type="entry name" value="SERINE/THREONINE-PROTEIN KINASE TNNI3K-RELATED"/>
    <property type="match status" value="1"/>
</dbReference>
<name>A0A9P7RLZ6_9AGAR</name>
<feature type="compositionally biased region" description="Pro residues" evidence="8">
    <location>
        <begin position="52"/>
        <end position="68"/>
    </location>
</feature>
<evidence type="ECO:0000256" key="3">
    <source>
        <dbReference type="ARBA" id="ARBA00022741"/>
    </source>
</evidence>
<feature type="binding site" evidence="6">
    <location>
        <position position="814"/>
    </location>
    <ligand>
        <name>ATP</name>
        <dbReference type="ChEBI" id="CHEBI:30616"/>
    </ligand>
</feature>
<dbReference type="SMART" id="SM00220">
    <property type="entry name" value="S_TKc"/>
    <property type="match status" value="1"/>
</dbReference>
<dbReference type="InterPro" id="IPR011009">
    <property type="entry name" value="Kinase-like_dom_sf"/>
</dbReference>
<feature type="compositionally biased region" description="Low complexity" evidence="8">
    <location>
        <begin position="1278"/>
        <end position="1295"/>
    </location>
</feature>
<dbReference type="InterPro" id="IPR036537">
    <property type="entry name" value="Adaptor_Cbl_N_dom_sf"/>
</dbReference>
<dbReference type="EMBL" id="CM032191">
    <property type="protein sequence ID" value="KAG7086099.1"/>
    <property type="molecule type" value="Genomic_DNA"/>
</dbReference>
<dbReference type="InterPro" id="IPR059179">
    <property type="entry name" value="MLKL-like_MCAfunc"/>
</dbReference>
<dbReference type="PROSITE" id="PS00108">
    <property type="entry name" value="PROTEIN_KINASE_ST"/>
    <property type="match status" value="1"/>
</dbReference>
<comment type="caution">
    <text evidence="10">The sequence shown here is derived from an EMBL/GenBank/DDBJ whole genome shotgun (WGS) entry which is preliminary data.</text>
</comment>
<keyword evidence="5 6" id="KW-0067">ATP-binding</keyword>
<sequence>MEAANVNIVGILDPANSEITDVTQTTDSIFPPASFLSTTLMTMPATKSTSPSPSPSASPSLSPSPPLPSSSSSSSSRSRPPSFTNTPLSSSPLSRVATSGSDSAATIVPSTSLQPSVSSATPPAHSFSSLLLSAEGDSTAQLESYASSSSFRIRSRSPGRAEDPLKLEKALSASFTWWGNSDEKEKIAEKDDKARDAMISTLRPWREASSGPPKRKGTIPQQQTEGWLVTRQRVAQAVRAVLGTAVDVAHEALVLSADVLELAPVPGLSPAARTLLLIWDSLQLVDLNRLQCLRLTERCADILLSVRQEVREAGDQVTEELAVPITKLTEAFNSVYVFLQKQAHRPFLKRYLKRDEILRQIQGCDVELQEALGMFSLSIQIRILKQVQASEAHRQAENKILLDEVVRDRKEREEERVMREADKKEREADRERRSGLNPSTLPPPYPSTSSTTTLTSTETVTPVTDSQAITAPGEPPAGPSTYPAGPLYATYPLSPTISGQSTSATPTVNSSPPSLSKLPTITIPDQQQHPSVLSPPPSSPTSLSKALEAVRIRQNLSDAALDAQDLRNLMREALATGNDMEMLQVLGVGREEMPEAIKTMQRALETFVEKERQEEDESVLRLKEFQNEMVGGFHAQNPNPNPNPDDVVWKGGRPGVTRSSSATSRVSVGLAKMARRISVQGGVPTVREEGDSSSSSGSEGKGGWLKGRNGVRRSKTVSTQMTGTSTSGDSGVSGVSAGGSGGSSGSKPKDTLDREFMESGIDALRRMSRGAEKELSLPSWTITRYEVDREKKIGIGFFSDVYRGTWRNRTVAIKVLAETTPRNLFRREIGIWKQLFHPNVLQLCGASSASGDPPWFFVSPYLKNGSLSDFLRRIVNREGGPPVGLGLPGYLYPSSGSIGRLAVSPSAATITENGGGGGGGSRVRTASYPGWSVVAGGDGTSRSRAGSFSGSGSGGGVVGLGLQGVPAVSNLMSTSSSQIGHRRGRSGSGSGSAPGMAMNASAVLLGEVEKEWDLLKFMHEIAKGMEYLHSNGVLHGDLKAANVLVDDKIHCVISDFGQSEMKSEAYRISGTPPPHGTLRWQAPELMSGVCQLTVEMDVYAFGITAIEILSMGRMPWPLMDDDAVRHFVLKDNSRPTIPQTRFSTAALQGIIQACWEKDPFLRPAFSQVARDLKKLRKNGDSSAPEDVMSPRMPESMDYGHSRPSPDMRPIPLPSVTPPRDSSLPVLGNSPGSTSDASFRTARERDLSYSPPITTSAYHREDSASCTSRVQMPEPVIYTPSAPSSATSSIFTSDPSTRSETDSIFALGHPPEYDGYDSPPPLDSRLAEARDERRYRMLLVHDFHPSLTLPLWSPNPVAIGAVGYLQKPQGKFVTLFNAFNTEKSKDVQAKGIPSVYGYGKVTTGLQRQDKRNAAQRGLDALAGFLTFRNGLLPQGLVRRYSYPLRVGHKAAYLCTESTIYRYVESLDSPKKWFKANVDAILDVYGSKHHIQKEDLYFVIGTLDAPEHGLFVSHSHPDGQVHFNVYASTRSKQPWGSFTTDTAVRPELGPTYDEPVSTTPVNNSKVSNAGGEWQTVLIARLRFKPDVLEPTSL</sequence>
<feature type="region of interest" description="Disordered" evidence="8">
    <location>
        <begin position="409"/>
        <end position="521"/>
    </location>
</feature>
<feature type="region of interest" description="Disordered" evidence="8">
    <location>
        <begin position="974"/>
        <end position="994"/>
    </location>
</feature>
<feature type="region of interest" description="Disordered" evidence="8">
    <location>
        <begin position="633"/>
        <end position="667"/>
    </location>
</feature>
<keyword evidence="1" id="KW-0723">Serine/threonine-protein kinase</keyword>
<reference evidence="10" key="1">
    <citation type="journal article" date="2021" name="Genome Biol. Evol.">
        <title>The assembled and annotated genome of the fairy-ring fungus Marasmius oreades.</title>
        <authorList>
            <person name="Hiltunen M."/>
            <person name="Ament-Velasquez S.L."/>
            <person name="Johannesson H."/>
        </authorList>
    </citation>
    <scope>NUCLEOTIDE SEQUENCE</scope>
    <source>
        <strain evidence="10">03SP1</strain>
    </source>
</reference>
<dbReference type="PROSITE" id="PS00895">
    <property type="entry name" value="3_HYDROXYISOBUT_DH"/>
    <property type="match status" value="1"/>
</dbReference>
<dbReference type="GO" id="GO:0004674">
    <property type="term" value="F:protein serine/threonine kinase activity"/>
    <property type="evidence" value="ECO:0007669"/>
    <property type="project" value="UniProtKB-KW"/>
</dbReference>
<evidence type="ECO:0000256" key="2">
    <source>
        <dbReference type="ARBA" id="ARBA00022679"/>
    </source>
</evidence>
<keyword evidence="3 6" id="KW-0547">Nucleotide-binding</keyword>
<dbReference type="InterPro" id="IPR002204">
    <property type="entry name" value="3-OH-isobutyrate_DH-rel_CS"/>
</dbReference>
<feature type="compositionally biased region" description="Low complexity" evidence="8">
    <location>
        <begin position="656"/>
        <end position="667"/>
    </location>
</feature>
<feature type="coiled-coil region" evidence="7">
    <location>
        <begin position="597"/>
        <end position="628"/>
    </location>
</feature>
<dbReference type="InterPro" id="IPR051681">
    <property type="entry name" value="Ser/Thr_Kinases-Pseudokinases"/>
</dbReference>
<accession>A0A9P7RLZ6</accession>
<feature type="domain" description="Protein kinase" evidence="9">
    <location>
        <begin position="787"/>
        <end position="1175"/>
    </location>
</feature>
<dbReference type="PANTHER" id="PTHR44329:SF288">
    <property type="entry name" value="MITOGEN-ACTIVATED PROTEIN KINASE KINASE KINASE 20"/>
    <property type="match status" value="1"/>
</dbReference>
<evidence type="ECO:0000256" key="5">
    <source>
        <dbReference type="ARBA" id="ARBA00022840"/>
    </source>
</evidence>
<dbReference type="Pfam" id="PF07714">
    <property type="entry name" value="PK_Tyr_Ser-Thr"/>
    <property type="match status" value="1"/>
</dbReference>
<dbReference type="PROSITE" id="PS00107">
    <property type="entry name" value="PROTEIN_KINASE_ATP"/>
    <property type="match status" value="1"/>
</dbReference>
<dbReference type="InterPro" id="IPR017441">
    <property type="entry name" value="Protein_kinase_ATP_BS"/>
</dbReference>
<feature type="compositionally biased region" description="Pro residues" evidence="8">
    <location>
        <begin position="1206"/>
        <end position="1216"/>
    </location>
</feature>
<proteinExistence type="predicted"/>
<evidence type="ECO:0000256" key="7">
    <source>
        <dbReference type="SAM" id="Coils"/>
    </source>
</evidence>
<evidence type="ECO:0000256" key="8">
    <source>
        <dbReference type="SAM" id="MobiDB-lite"/>
    </source>
</evidence>
<dbReference type="CDD" id="cd21037">
    <property type="entry name" value="MLKL_NTD"/>
    <property type="match status" value="1"/>
</dbReference>
<dbReference type="Gene3D" id="1.10.510.10">
    <property type="entry name" value="Transferase(Phosphotransferase) domain 1"/>
    <property type="match status" value="1"/>
</dbReference>
<keyword evidence="4" id="KW-0418">Kinase</keyword>
<feature type="compositionally biased region" description="Basic and acidic residues" evidence="8">
    <location>
        <begin position="409"/>
        <end position="434"/>
    </location>
</feature>
<evidence type="ECO:0000313" key="10">
    <source>
        <dbReference type="EMBL" id="KAG7086099.1"/>
    </source>
</evidence>
<organism evidence="10 11">
    <name type="scientific">Marasmius oreades</name>
    <name type="common">fairy-ring Marasmius</name>
    <dbReference type="NCBI Taxonomy" id="181124"/>
    <lineage>
        <taxon>Eukaryota</taxon>
        <taxon>Fungi</taxon>
        <taxon>Dikarya</taxon>
        <taxon>Basidiomycota</taxon>
        <taxon>Agaricomycotina</taxon>
        <taxon>Agaricomycetes</taxon>
        <taxon>Agaricomycetidae</taxon>
        <taxon>Agaricales</taxon>
        <taxon>Marasmiineae</taxon>
        <taxon>Marasmiaceae</taxon>
        <taxon>Marasmius</taxon>
    </lineage>
</organism>
<feature type="region of interest" description="Disordered" evidence="8">
    <location>
        <begin position="1176"/>
        <end position="1244"/>
    </location>
</feature>
<dbReference type="GO" id="GO:0005524">
    <property type="term" value="F:ATP binding"/>
    <property type="evidence" value="ECO:0007669"/>
    <property type="project" value="UniProtKB-UniRule"/>
</dbReference>
<feature type="compositionally biased region" description="Low complexity" evidence="8">
    <location>
        <begin position="69"/>
        <end position="82"/>
    </location>
</feature>
<evidence type="ECO:0000313" key="11">
    <source>
        <dbReference type="Proteomes" id="UP001049176"/>
    </source>
</evidence>
<dbReference type="GO" id="GO:0007166">
    <property type="term" value="P:cell surface receptor signaling pathway"/>
    <property type="evidence" value="ECO:0007669"/>
    <property type="project" value="InterPro"/>
</dbReference>
<dbReference type="PROSITE" id="PS50011">
    <property type="entry name" value="PROTEIN_KINASE_DOM"/>
    <property type="match status" value="1"/>
</dbReference>
<dbReference type="GO" id="GO:0016491">
    <property type="term" value="F:oxidoreductase activity"/>
    <property type="evidence" value="ECO:0007669"/>
    <property type="project" value="InterPro"/>
</dbReference>
<feature type="region of interest" description="Disordered" evidence="8">
    <location>
        <begin position="1277"/>
        <end position="1303"/>
    </location>
</feature>
<keyword evidence="2" id="KW-0808">Transferase</keyword>